<accession>A0A2M9DFY3</accession>
<evidence type="ECO:0000313" key="2">
    <source>
        <dbReference type="Proteomes" id="UP000187266"/>
    </source>
</evidence>
<gene>
    <name evidence="1" type="ORF">BV394_02735</name>
</gene>
<proteinExistence type="predicted"/>
<evidence type="ECO:0000313" key="1">
    <source>
        <dbReference type="EMBL" id="APX88779.1"/>
    </source>
</evidence>
<protein>
    <submittedName>
        <fullName evidence="1">Uncharacterized protein</fullName>
    </submittedName>
</protein>
<dbReference type="InterPro" id="IPR027417">
    <property type="entry name" value="P-loop_NTPase"/>
</dbReference>
<dbReference type="Gene3D" id="3.40.50.300">
    <property type="entry name" value="P-loop containing nucleotide triphosphate hydrolases"/>
    <property type="match status" value="1"/>
</dbReference>
<dbReference type="AlphaFoldDB" id="A0A1U7DFV2"/>
<sequence>MMSLTCETGAPDGRPFLVQQEGRPGPAMKPALYICFGMAKSGSTLAFELTSAILQAGGVPQPRLGDGAVAPGARINFRQAITNAHLRQMLHEADLLGARPLAIKTHGGVWGDMERAARDGRITGQVVVRDPRDIACSMLDAGREGRAWGMRDGVPITSYEQAMAHVRGQLAHVANWRRILPDAPVIGYEDLAFRTRDSAALIARQLGFDVDLDAAIALATSRFTQFNKGIAHRWRHEMPAEDAARYAEEFADFIREHDLAPPNA</sequence>
<name>A0A1U7DFV2_9RHOB</name>
<accession>A0A1U7DFV2</accession>
<dbReference type="SUPFAM" id="SSF52540">
    <property type="entry name" value="P-loop containing nucleoside triphosphate hydrolases"/>
    <property type="match status" value="1"/>
</dbReference>
<keyword evidence="2" id="KW-1185">Reference proteome</keyword>
<dbReference type="EMBL" id="CP019124">
    <property type="protein sequence ID" value="APX88779.1"/>
    <property type="molecule type" value="Genomic_DNA"/>
</dbReference>
<dbReference type="OrthoDB" id="8157416at2"/>
<organism evidence="1 2">
    <name type="scientific">Brevirhabdus pacifica</name>
    <dbReference type="NCBI Taxonomy" id="1267768"/>
    <lineage>
        <taxon>Bacteria</taxon>
        <taxon>Pseudomonadati</taxon>
        <taxon>Pseudomonadota</taxon>
        <taxon>Alphaproteobacteria</taxon>
        <taxon>Rhodobacterales</taxon>
        <taxon>Paracoccaceae</taxon>
        <taxon>Brevirhabdus</taxon>
    </lineage>
</organism>
<reference evidence="1 2" key="1">
    <citation type="submission" date="2017-01" db="EMBL/GenBank/DDBJ databases">
        <title>Genomic analysis of Xuhuaishuia manganoxidans DY6-4.</title>
        <authorList>
            <person name="Wang X."/>
        </authorList>
    </citation>
    <scope>NUCLEOTIDE SEQUENCE [LARGE SCALE GENOMIC DNA]</scope>
    <source>
        <strain evidence="1 2">DY6-4</strain>
    </source>
</reference>
<dbReference type="Proteomes" id="UP000187266">
    <property type="component" value="Chromosome"/>
</dbReference>